<keyword evidence="3" id="KW-0249">Electron transport</keyword>
<dbReference type="Pfam" id="PF06397">
    <property type="entry name" value="Desulfoferrod_N"/>
    <property type="match status" value="1"/>
</dbReference>
<evidence type="ECO:0000313" key="6">
    <source>
        <dbReference type="EMBL" id="OGL43813.1"/>
    </source>
</evidence>
<dbReference type="EMBL" id="MGDF01000172">
    <property type="protein sequence ID" value="OGL43813.1"/>
    <property type="molecule type" value="Genomic_DNA"/>
</dbReference>
<accession>A0A1F7RQL3</accession>
<evidence type="ECO:0000256" key="4">
    <source>
        <dbReference type="ARBA" id="ARBA00023004"/>
    </source>
</evidence>
<keyword evidence="2" id="KW-0479">Metal-binding</keyword>
<gene>
    <name evidence="6" type="ORF">A2149_02420</name>
</gene>
<evidence type="ECO:0000256" key="2">
    <source>
        <dbReference type="ARBA" id="ARBA00022723"/>
    </source>
</evidence>
<dbReference type="SUPFAM" id="SSF57802">
    <property type="entry name" value="Rubredoxin-like"/>
    <property type="match status" value="1"/>
</dbReference>
<dbReference type="InterPro" id="IPR038094">
    <property type="entry name" value="Desulfoferrodoxin_N_sf"/>
</dbReference>
<dbReference type="InterPro" id="IPR004462">
    <property type="entry name" value="Desulfoferrodoxin_N"/>
</dbReference>
<dbReference type="Gene3D" id="2.20.28.100">
    <property type="entry name" value="Desulphoferrodoxin, N-terminal domain"/>
    <property type="match status" value="2"/>
</dbReference>
<evidence type="ECO:0000256" key="1">
    <source>
        <dbReference type="ARBA" id="ARBA00022448"/>
    </source>
</evidence>
<sequence>MVDWLGKTLFCQICGKEIKVIRPPRPSWGSGPSVMCCREEMIVKTYASQKTGQEKEEVVNENGKYYTCLVCGREIEIKKGGKGTVYCCGQPMVLKQ</sequence>
<keyword evidence="1" id="KW-0813">Transport</keyword>
<evidence type="ECO:0000256" key="3">
    <source>
        <dbReference type="ARBA" id="ARBA00022982"/>
    </source>
</evidence>
<keyword evidence="4" id="KW-0408">Iron</keyword>
<dbReference type="AlphaFoldDB" id="A0A1F7RQL3"/>
<feature type="domain" description="Desulfoferrodoxin N-terminal" evidence="5">
    <location>
        <begin position="61"/>
        <end position="94"/>
    </location>
</feature>
<organism evidence="6 7">
    <name type="scientific">Candidatus Schekmanbacteria bacterium RBG_16_38_11</name>
    <dbReference type="NCBI Taxonomy" id="1817880"/>
    <lineage>
        <taxon>Bacteria</taxon>
        <taxon>Candidatus Schekmaniibacteriota</taxon>
    </lineage>
</organism>
<name>A0A1F7RQL3_9BACT</name>
<evidence type="ECO:0000313" key="7">
    <source>
        <dbReference type="Proteomes" id="UP000178435"/>
    </source>
</evidence>
<comment type="caution">
    <text evidence="6">The sequence shown here is derived from an EMBL/GenBank/DDBJ whole genome shotgun (WGS) entry which is preliminary data.</text>
</comment>
<protein>
    <recommendedName>
        <fullName evidence="5">Desulfoferrodoxin N-terminal domain-containing protein</fullName>
    </recommendedName>
</protein>
<dbReference type="Proteomes" id="UP000178435">
    <property type="component" value="Unassembled WGS sequence"/>
</dbReference>
<evidence type="ECO:0000259" key="5">
    <source>
        <dbReference type="Pfam" id="PF06397"/>
    </source>
</evidence>
<proteinExistence type="predicted"/>
<dbReference type="GO" id="GO:0005506">
    <property type="term" value="F:iron ion binding"/>
    <property type="evidence" value="ECO:0007669"/>
    <property type="project" value="InterPro"/>
</dbReference>
<reference evidence="6 7" key="1">
    <citation type="journal article" date="2016" name="Nat. Commun.">
        <title>Thousands of microbial genomes shed light on interconnected biogeochemical processes in an aquifer system.</title>
        <authorList>
            <person name="Anantharaman K."/>
            <person name="Brown C.T."/>
            <person name="Hug L.A."/>
            <person name="Sharon I."/>
            <person name="Castelle C.J."/>
            <person name="Probst A.J."/>
            <person name="Thomas B.C."/>
            <person name="Singh A."/>
            <person name="Wilkins M.J."/>
            <person name="Karaoz U."/>
            <person name="Brodie E.L."/>
            <person name="Williams K.H."/>
            <person name="Hubbard S.S."/>
            <person name="Banfield J.F."/>
        </authorList>
    </citation>
    <scope>NUCLEOTIDE SEQUENCE [LARGE SCALE GENOMIC DNA]</scope>
</reference>